<evidence type="ECO:0000313" key="3">
    <source>
        <dbReference type="EMBL" id="GAJ41266.1"/>
    </source>
</evidence>
<keyword evidence="1" id="KW-1133">Transmembrane helix</keyword>
<feature type="transmembrane region" description="Helical" evidence="1">
    <location>
        <begin position="61"/>
        <end position="79"/>
    </location>
</feature>
<dbReference type="RefSeq" id="WP_042411362.1">
    <property type="nucleotide sequence ID" value="NZ_BAWO01000062.1"/>
</dbReference>
<sequence length="187" mass="20785">MKKWMFAMFSVSVLCLLIYFAIGQTNYAFADDDKAKIHEHYEKHEEHEKSGEKAVKESGKLLGWGAVSIALSAGALFPLRRKTKWIIKTFPNAKQFFVSLLKLLTKWHMLIGAAAFALAAAHGIFMYFSEGKLETREYVGIIGTAFMGIAAIFGTVLSKNKASSSIRSAHIGLLFTAGVFIVFHIFL</sequence>
<evidence type="ECO:0000313" key="4">
    <source>
        <dbReference type="Proteomes" id="UP000023561"/>
    </source>
</evidence>
<dbReference type="OrthoDB" id="2974500at2"/>
<feature type="signal peptide" evidence="2">
    <location>
        <begin position="1"/>
        <end position="30"/>
    </location>
</feature>
<keyword evidence="1" id="KW-0812">Transmembrane</keyword>
<accession>A0A023DJS7</accession>
<feature type="transmembrane region" description="Helical" evidence="1">
    <location>
        <begin position="107"/>
        <end position="126"/>
    </location>
</feature>
<keyword evidence="1" id="KW-0472">Membrane</keyword>
<dbReference type="Proteomes" id="UP000023561">
    <property type="component" value="Unassembled WGS sequence"/>
</dbReference>
<feature type="transmembrane region" description="Helical" evidence="1">
    <location>
        <begin position="138"/>
        <end position="157"/>
    </location>
</feature>
<protein>
    <recommendedName>
        <fullName evidence="5">Ferric oxidoreductase domain-containing protein</fullName>
    </recommendedName>
</protein>
<organism evidence="3 4">
    <name type="scientific">Parageobacillus caldoxylosilyticus NBRC 107762</name>
    <dbReference type="NCBI Taxonomy" id="1220594"/>
    <lineage>
        <taxon>Bacteria</taxon>
        <taxon>Bacillati</taxon>
        <taxon>Bacillota</taxon>
        <taxon>Bacilli</taxon>
        <taxon>Bacillales</taxon>
        <taxon>Anoxybacillaceae</taxon>
        <taxon>Saccharococcus</taxon>
    </lineage>
</organism>
<keyword evidence="4" id="KW-1185">Reference proteome</keyword>
<name>A0A023DJS7_9BACL</name>
<keyword evidence="2" id="KW-0732">Signal</keyword>
<feature type="chain" id="PRO_5001519278" description="Ferric oxidoreductase domain-containing protein" evidence="2">
    <location>
        <begin position="31"/>
        <end position="187"/>
    </location>
</feature>
<comment type="caution">
    <text evidence="3">The sequence shown here is derived from an EMBL/GenBank/DDBJ whole genome shotgun (WGS) entry which is preliminary data.</text>
</comment>
<reference evidence="3 4" key="1">
    <citation type="submission" date="2014-04" db="EMBL/GenBank/DDBJ databases">
        <title>Whole genome shotgun sequence of Geobacillus caldoxylosilyticus NBRC 107762.</title>
        <authorList>
            <person name="Hosoyama A."/>
            <person name="Hosoyama Y."/>
            <person name="Katano-Makiyama Y."/>
            <person name="Tsuchikane K."/>
            <person name="Ohji S."/>
            <person name="Ichikawa N."/>
            <person name="Yamazoe A."/>
            <person name="Fujita N."/>
        </authorList>
    </citation>
    <scope>NUCLEOTIDE SEQUENCE [LARGE SCALE GENOMIC DNA]</scope>
    <source>
        <strain evidence="3 4">NBRC 107762</strain>
    </source>
</reference>
<evidence type="ECO:0000256" key="2">
    <source>
        <dbReference type="SAM" id="SignalP"/>
    </source>
</evidence>
<dbReference type="EMBL" id="BAWO01000062">
    <property type="protein sequence ID" value="GAJ41266.1"/>
    <property type="molecule type" value="Genomic_DNA"/>
</dbReference>
<dbReference type="AlphaFoldDB" id="A0A023DJS7"/>
<evidence type="ECO:0000256" key="1">
    <source>
        <dbReference type="SAM" id="Phobius"/>
    </source>
</evidence>
<proteinExistence type="predicted"/>
<evidence type="ECO:0008006" key="5">
    <source>
        <dbReference type="Google" id="ProtNLM"/>
    </source>
</evidence>
<feature type="transmembrane region" description="Helical" evidence="1">
    <location>
        <begin position="169"/>
        <end position="186"/>
    </location>
</feature>
<gene>
    <name evidence="3" type="ORF">GCA01S_062_00150</name>
</gene>